<dbReference type="EMBL" id="MU003696">
    <property type="protein sequence ID" value="KAF2813128.1"/>
    <property type="molecule type" value="Genomic_DNA"/>
</dbReference>
<dbReference type="RefSeq" id="XP_033580092.1">
    <property type="nucleotide sequence ID" value="XM_033727782.1"/>
</dbReference>
<reference evidence="3" key="2">
    <citation type="submission" date="2020-04" db="EMBL/GenBank/DDBJ databases">
        <authorList>
            <consortium name="NCBI Genome Project"/>
        </authorList>
    </citation>
    <scope>NUCLEOTIDE SEQUENCE</scope>
    <source>
        <strain evidence="3">CBS 304.34</strain>
    </source>
</reference>
<proteinExistence type="predicted"/>
<protein>
    <submittedName>
        <fullName evidence="1 3">Uncharacterized protein</fullName>
    </submittedName>
</protein>
<dbReference type="Proteomes" id="UP000504636">
    <property type="component" value="Unplaced"/>
</dbReference>
<dbReference type="GeneID" id="54468675"/>
<keyword evidence="2" id="KW-1185">Reference proteome</keyword>
<gene>
    <name evidence="1 3" type="ORF">BDZ99DRAFT_568374</name>
</gene>
<evidence type="ECO:0000313" key="1">
    <source>
        <dbReference type="EMBL" id="KAF2813128.1"/>
    </source>
</evidence>
<evidence type="ECO:0000313" key="3">
    <source>
        <dbReference type="RefSeq" id="XP_033580092.1"/>
    </source>
</evidence>
<evidence type="ECO:0000313" key="2">
    <source>
        <dbReference type="Proteomes" id="UP000504636"/>
    </source>
</evidence>
<reference evidence="1 3" key="1">
    <citation type="journal article" date="2020" name="Stud. Mycol.">
        <title>101 Dothideomycetes genomes: a test case for predicting lifestyles and emergence of pathogens.</title>
        <authorList>
            <person name="Haridas S."/>
            <person name="Albert R."/>
            <person name="Binder M."/>
            <person name="Bloem J."/>
            <person name="Labutti K."/>
            <person name="Salamov A."/>
            <person name="Andreopoulos B."/>
            <person name="Baker S."/>
            <person name="Barry K."/>
            <person name="Bills G."/>
            <person name="Bluhm B."/>
            <person name="Cannon C."/>
            <person name="Castanera R."/>
            <person name="Culley D."/>
            <person name="Daum C."/>
            <person name="Ezra D."/>
            <person name="Gonzalez J."/>
            <person name="Henrissat B."/>
            <person name="Kuo A."/>
            <person name="Liang C."/>
            <person name="Lipzen A."/>
            <person name="Lutzoni F."/>
            <person name="Magnuson J."/>
            <person name="Mondo S."/>
            <person name="Nolan M."/>
            <person name="Ohm R."/>
            <person name="Pangilinan J."/>
            <person name="Park H.-J."/>
            <person name="Ramirez L."/>
            <person name="Alfaro M."/>
            <person name="Sun H."/>
            <person name="Tritt A."/>
            <person name="Yoshinaga Y."/>
            <person name="Zwiers L.-H."/>
            <person name="Turgeon B."/>
            <person name="Goodwin S."/>
            <person name="Spatafora J."/>
            <person name="Crous P."/>
            <person name="Grigoriev I."/>
        </authorList>
    </citation>
    <scope>NUCLEOTIDE SEQUENCE</scope>
    <source>
        <strain evidence="1 3">CBS 304.34</strain>
    </source>
</reference>
<sequence length="77" mass="8430">MFSLGFPLGTGGPVPVENVFFWTATPQGNEDQFLASFHLHAAQELDPPLDHRGSTNTGSPECLELAARWLKWCESTA</sequence>
<organism evidence="1">
    <name type="scientific">Mytilinidion resinicola</name>
    <dbReference type="NCBI Taxonomy" id="574789"/>
    <lineage>
        <taxon>Eukaryota</taxon>
        <taxon>Fungi</taxon>
        <taxon>Dikarya</taxon>
        <taxon>Ascomycota</taxon>
        <taxon>Pezizomycotina</taxon>
        <taxon>Dothideomycetes</taxon>
        <taxon>Pleosporomycetidae</taxon>
        <taxon>Mytilinidiales</taxon>
        <taxon>Mytilinidiaceae</taxon>
        <taxon>Mytilinidion</taxon>
    </lineage>
</organism>
<dbReference type="AlphaFoldDB" id="A0A6A6YX46"/>
<name>A0A6A6YX46_9PEZI</name>
<reference evidence="3" key="3">
    <citation type="submission" date="2025-04" db="UniProtKB">
        <authorList>
            <consortium name="RefSeq"/>
        </authorList>
    </citation>
    <scope>IDENTIFICATION</scope>
    <source>
        <strain evidence="3">CBS 304.34</strain>
    </source>
</reference>
<accession>A0A6A6YX46</accession>